<dbReference type="Proteomes" id="UP000676336">
    <property type="component" value="Unassembled WGS sequence"/>
</dbReference>
<proteinExistence type="predicted"/>
<sequence length="80" mass="9451">DEYANRSECALEEILPKYLLSAIDNITRPLLQSRPGKDYFLEHQFCAQTSHFIDTYANCSFPITASTFKNFYQFLYDRRL</sequence>
<dbReference type="AlphaFoldDB" id="A0A8S2YY73"/>
<evidence type="ECO:0000313" key="3">
    <source>
        <dbReference type="Proteomes" id="UP000676336"/>
    </source>
</evidence>
<reference evidence="1" key="1">
    <citation type="submission" date="2021-02" db="EMBL/GenBank/DDBJ databases">
        <authorList>
            <person name="Nowell W R."/>
        </authorList>
    </citation>
    <scope>NUCLEOTIDE SEQUENCE</scope>
</reference>
<comment type="caution">
    <text evidence="1">The sequence shown here is derived from an EMBL/GenBank/DDBJ whole genome shotgun (WGS) entry which is preliminary data.</text>
</comment>
<name>A0A8S2YY73_9BILA</name>
<feature type="non-terminal residue" evidence="1">
    <location>
        <position position="1"/>
    </location>
</feature>
<dbReference type="EMBL" id="CAJOBI010131041">
    <property type="protein sequence ID" value="CAF4724455.1"/>
    <property type="molecule type" value="Genomic_DNA"/>
</dbReference>
<evidence type="ECO:0000313" key="2">
    <source>
        <dbReference type="EMBL" id="CAF4724455.1"/>
    </source>
</evidence>
<accession>A0A8S2YY73</accession>
<gene>
    <name evidence="1" type="ORF">SMN809_LOCUS38427</name>
    <name evidence="2" type="ORF">SMN809_LOCUS43993</name>
</gene>
<dbReference type="EMBL" id="CAJOBI010100381">
    <property type="protein sequence ID" value="CAF4584877.1"/>
    <property type="molecule type" value="Genomic_DNA"/>
</dbReference>
<evidence type="ECO:0000313" key="1">
    <source>
        <dbReference type="EMBL" id="CAF4584877.1"/>
    </source>
</evidence>
<protein>
    <submittedName>
        <fullName evidence="1">Uncharacterized protein</fullName>
    </submittedName>
</protein>
<feature type="non-terminal residue" evidence="1">
    <location>
        <position position="80"/>
    </location>
</feature>
<organism evidence="1 3">
    <name type="scientific">Rotaria magnacalcarata</name>
    <dbReference type="NCBI Taxonomy" id="392030"/>
    <lineage>
        <taxon>Eukaryota</taxon>
        <taxon>Metazoa</taxon>
        <taxon>Spiralia</taxon>
        <taxon>Gnathifera</taxon>
        <taxon>Rotifera</taxon>
        <taxon>Eurotatoria</taxon>
        <taxon>Bdelloidea</taxon>
        <taxon>Philodinida</taxon>
        <taxon>Philodinidae</taxon>
        <taxon>Rotaria</taxon>
    </lineage>
</organism>